<keyword evidence="11" id="KW-1185">Reference proteome</keyword>
<dbReference type="InterPro" id="IPR022398">
    <property type="entry name" value="Peptidase_S8_His-AS"/>
</dbReference>
<dbReference type="eggNOG" id="KOG1153">
    <property type="taxonomic scope" value="Eukaryota"/>
</dbReference>
<keyword evidence="3 5" id="KW-0378">Hydrolase</keyword>
<keyword evidence="8" id="KW-0732">Signal</keyword>
<comment type="caution">
    <text evidence="10">The sequence shown here is derived from an EMBL/GenBank/DDBJ whole genome shotgun (WGS) entry which is preliminary data.</text>
</comment>
<evidence type="ECO:0000313" key="10">
    <source>
        <dbReference type="EMBL" id="CCH42749.1"/>
    </source>
</evidence>
<keyword evidence="4 5" id="KW-0720">Serine protease</keyword>
<evidence type="ECO:0000256" key="1">
    <source>
        <dbReference type="ARBA" id="ARBA00011073"/>
    </source>
</evidence>
<dbReference type="PROSITE" id="PS00136">
    <property type="entry name" value="SUBTILASE_ASP"/>
    <property type="match status" value="1"/>
</dbReference>
<dbReference type="Gene3D" id="3.40.50.200">
    <property type="entry name" value="Peptidase S8/S53 domain"/>
    <property type="match status" value="1"/>
</dbReference>
<dbReference type="PRINTS" id="PR00723">
    <property type="entry name" value="SUBTILISIN"/>
</dbReference>
<proteinExistence type="inferred from homology"/>
<gene>
    <name evidence="10" type="ORF">BN7_2293</name>
</gene>
<feature type="signal peptide" evidence="8">
    <location>
        <begin position="1"/>
        <end position="18"/>
    </location>
</feature>
<dbReference type="InterPro" id="IPR050131">
    <property type="entry name" value="Peptidase_S8_subtilisin-like"/>
</dbReference>
<dbReference type="PROSITE" id="PS51892">
    <property type="entry name" value="SUBTILASE"/>
    <property type="match status" value="1"/>
</dbReference>
<dbReference type="PROSITE" id="PS00137">
    <property type="entry name" value="SUBTILASE_HIS"/>
    <property type="match status" value="1"/>
</dbReference>
<dbReference type="InterPro" id="IPR034193">
    <property type="entry name" value="PCSK9_ProteinaseK-like"/>
</dbReference>
<dbReference type="Proteomes" id="UP000009328">
    <property type="component" value="Unassembled WGS sequence"/>
</dbReference>
<dbReference type="EMBL" id="CAIF01000051">
    <property type="protein sequence ID" value="CCH42749.1"/>
    <property type="molecule type" value="Genomic_DNA"/>
</dbReference>
<dbReference type="CDD" id="cd04077">
    <property type="entry name" value="Peptidases_S8_PCSK9_ProteinaseK_like"/>
    <property type="match status" value="1"/>
</dbReference>
<dbReference type="PANTHER" id="PTHR43806">
    <property type="entry name" value="PEPTIDASE S8"/>
    <property type="match status" value="1"/>
</dbReference>
<evidence type="ECO:0000256" key="8">
    <source>
        <dbReference type="SAM" id="SignalP"/>
    </source>
</evidence>
<accession>K0KN17</accession>
<sequence>MMWIPLTILSLIAQTIVADSSIIQLNTGNTIQDFLNQGLVSSFGVQASQNNVIEFGDFKAVVGDFESSFLEQLQKNPIIQAIFPNEQIGAINFNDKAVQDSDIKPGDGTTTLEPVASATAEVGAPSDSAQGGYNSTGSDHDFEAQGLLDGNLYVQQNAPRHLVRLSQREGIFNKSLLGQTPTKYYYDSLAEDITAYVLDTGIAVNHPDFGGRASHGANFVDDKDGDSSGHGTNVAGIIGSNTYGVAKNISIVDVKVLGSNGGTTESILRGFEWATKQFKSKNGKAVLNYSVGGPKSDAINNAISAAVKEGLIVFAAAGNANQNASNYTPGSAKDAILVGALDDRSDTIAIYSNWGPAVDVFAPGVAVESLNSADFSTSIKYYGTSQATPVVAGLGALLLQKGTNPSGIKDQIIKLSTKNAISQQTYDNNSNYKDTVNRVAYNGALPSLLDSDKILNPSTQNQDESLKNMIE</sequence>
<dbReference type="InParanoid" id="K0KN17"/>
<dbReference type="InterPro" id="IPR000209">
    <property type="entry name" value="Peptidase_S8/S53_dom"/>
</dbReference>
<evidence type="ECO:0000256" key="6">
    <source>
        <dbReference type="RuleBase" id="RU003355"/>
    </source>
</evidence>
<feature type="region of interest" description="Disordered" evidence="7">
    <location>
        <begin position="452"/>
        <end position="471"/>
    </location>
</feature>
<feature type="domain" description="Peptidase S8/S53" evidence="9">
    <location>
        <begin position="197"/>
        <end position="418"/>
    </location>
</feature>
<feature type="chain" id="PRO_5003837771" evidence="8">
    <location>
        <begin position="19"/>
        <end position="471"/>
    </location>
</feature>
<evidence type="ECO:0000256" key="2">
    <source>
        <dbReference type="ARBA" id="ARBA00022670"/>
    </source>
</evidence>
<evidence type="ECO:0000259" key="9">
    <source>
        <dbReference type="Pfam" id="PF00082"/>
    </source>
</evidence>
<dbReference type="InterPro" id="IPR023828">
    <property type="entry name" value="Peptidase_S8_Ser-AS"/>
</dbReference>
<keyword evidence="2 5" id="KW-0645">Protease</keyword>
<dbReference type="GO" id="GO:0006508">
    <property type="term" value="P:proteolysis"/>
    <property type="evidence" value="ECO:0007669"/>
    <property type="project" value="UniProtKB-KW"/>
</dbReference>
<evidence type="ECO:0000256" key="5">
    <source>
        <dbReference type="PROSITE-ProRule" id="PRU01240"/>
    </source>
</evidence>
<dbReference type="InterPro" id="IPR036852">
    <property type="entry name" value="Peptidase_S8/S53_dom_sf"/>
</dbReference>
<dbReference type="PANTHER" id="PTHR43806:SF13">
    <property type="entry name" value="SUBTILASE-TYPE PROTEINASE RRT12"/>
    <property type="match status" value="1"/>
</dbReference>
<dbReference type="Pfam" id="PF00082">
    <property type="entry name" value="Peptidase_S8"/>
    <property type="match status" value="1"/>
</dbReference>
<dbReference type="FunCoup" id="K0KN17">
    <property type="interactions" value="23"/>
</dbReference>
<dbReference type="GO" id="GO:0004252">
    <property type="term" value="F:serine-type endopeptidase activity"/>
    <property type="evidence" value="ECO:0007669"/>
    <property type="project" value="UniProtKB-UniRule"/>
</dbReference>
<feature type="compositionally biased region" description="Polar residues" evidence="7">
    <location>
        <begin position="127"/>
        <end position="137"/>
    </location>
</feature>
<organism evidence="10 11">
    <name type="scientific">Wickerhamomyces ciferrii (strain ATCC 14091 / BCRC 22168 / CBS 111 / JCM 3599 / NBRC 0793 / NRRL Y-1031 F-60-10)</name>
    <name type="common">Yeast</name>
    <name type="synonym">Pichia ciferrii</name>
    <dbReference type="NCBI Taxonomy" id="1206466"/>
    <lineage>
        <taxon>Eukaryota</taxon>
        <taxon>Fungi</taxon>
        <taxon>Dikarya</taxon>
        <taxon>Ascomycota</taxon>
        <taxon>Saccharomycotina</taxon>
        <taxon>Saccharomycetes</taxon>
        <taxon>Phaffomycetales</taxon>
        <taxon>Wickerhamomycetaceae</taxon>
        <taxon>Wickerhamomyces</taxon>
    </lineage>
</organism>
<feature type="active site" description="Charge relay system" evidence="5">
    <location>
        <position position="199"/>
    </location>
</feature>
<evidence type="ECO:0000256" key="3">
    <source>
        <dbReference type="ARBA" id="ARBA00022801"/>
    </source>
</evidence>
<dbReference type="AlphaFoldDB" id="K0KN17"/>
<dbReference type="SUPFAM" id="SSF52743">
    <property type="entry name" value="Subtilisin-like"/>
    <property type="match status" value="1"/>
</dbReference>
<feature type="active site" description="Charge relay system" evidence="5">
    <location>
        <position position="385"/>
    </location>
</feature>
<dbReference type="STRING" id="1206466.K0KN17"/>
<dbReference type="InterPro" id="IPR023827">
    <property type="entry name" value="Peptidase_S8_Asp-AS"/>
</dbReference>
<feature type="active site" description="Charge relay system" evidence="5">
    <location>
        <position position="230"/>
    </location>
</feature>
<dbReference type="PROSITE" id="PS00138">
    <property type="entry name" value="SUBTILASE_SER"/>
    <property type="match status" value="1"/>
</dbReference>
<reference evidence="10 11" key="1">
    <citation type="journal article" date="2012" name="Eukaryot. Cell">
        <title>Draft genome sequence of Wickerhamomyces ciferrii NRRL Y-1031 F-60-10.</title>
        <authorList>
            <person name="Schneider J."/>
            <person name="Andrea H."/>
            <person name="Blom J."/>
            <person name="Jaenicke S."/>
            <person name="Ruckert C."/>
            <person name="Schorsch C."/>
            <person name="Szczepanowski R."/>
            <person name="Farwick M."/>
            <person name="Goesmann A."/>
            <person name="Puhler A."/>
            <person name="Schaffer S."/>
            <person name="Tauch A."/>
            <person name="Kohler T."/>
            <person name="Brinkrolf K."/>
        </authorList>
    </citation>
    <scope>NUCLEOTIDE SEQUENCE [LARGE SCALE GENOMIC DNA]</scope>
    <source>
        <strain evidence="11">ATCC 14091 / BCRC 22168 / CBS 111 / JCM 3599 / NBRC 0793 / NRRL Y-1031 F-60-10</strain>
    </source>
</reference>
<dbReference type="HOGENOM" id="CLU_011263_1_0_1"/>
<evidence type="ECO:0000256" key="7">
    <source>
        <dbReference type="SAM" id="MobiDB-lite"/>
    </source>
</evidence>
<comment type="similarity">
    <text evidence="1 5 6">Belongs to the peptidase S8 family.</text>
</comment>
<evidence type="ECO:0000256" key="4">
    <source>
        <dbReference type="ARBA" id="ARBA00022825"/>
    </source>
</evidence>
<feature type="region of interest" description="Disordered" evidence="7">
    <location>
        <begin position="120"/>
        <end position="140"/>
    </location>
</feature>
<dbReference type="InterPro" id="IPR015500">
    <property type="entry name" value="Peptidase_S8_subtilisin-rel"/>
</dbReference>
<dbReference type="FunFam" id="3.40.50.200:FF:000007">
    <property type="entry name" value="Subtilisin-like serine protease"/>
    <property type="match status" value="1"/>
</dbReference>
<protein>
    <submittedName>
        <fullName evidence="10">Secreted protein</fullName>
    </submittedName>
</protein>
<name>K0KN17_WICCF</name>
<evidence type="ECO:0000313" key="11">
    <source>
        <dbReference type="Proteomes" id="UP000009328"/>
    </source>
</evidence>